<keyword evidence="2" id="KW-0488">Methylation</keyword>
<dbReference type="RefSeq" id="WP_309302088.1">
    <property type="nucleotide sequence ID" value="NZ_BSDY01000006.1"/>
</dbReference>
<dbReference type="GO" id="GO:0016020">
    <property type="term" value="C:membrane"/>
    <property type="evidence" value="ECO:0007669"/>
    <property type="project" value="UniProtKB-SubCell"/>
</dbReference>
<evidence type="ECO:0000256" key="1">
    <source>
        <dbReference type="ARBA" id="ARBA00004167"/>
    </source>
</evidence>
<dbReference type="Pfam" id="PF07963">
    <property type="entry name" value="N_methyl"/>
    <property type="match status" value="1"/>
</dbReference>
<protein>
    <submittedName>
        <fullName evidence="6">Pilin</fullName>
    </submittedName>
</protein>
<dbReference type="PANTHER" id="PTHR30093:SF44">
    <property type="entry name" value="TYPE II SECRETION SYSTEM CORE PROTEIN G"/>
    <property type="match status" value="1"/>
</dbReference>
<dbReference type="SUPFAM" id="SSF54523">
    <property type="entry name" value="Pili subunits"/>
    <property type="match status" value="1"/>
</dbReference>
<evidence type="ECO:0000313" key="6">
    <source>
        <dbReference type="EMBL" id="GLI56189.1"/>
    </source>
</evidence>
<dbReference type="NCBIfam" id="TIGR02532">
    <property type="entry name" value="IV_pilin_GFxxxE"/>
    <property type="match status" value="1"/>
</dbReference>
<keyword evidence="5" id="KW-0472">Membrane</keyword>
<dbReference type="PANTHER" id="PTHR30093">
    <property type="entry name" value="GENERAL SECRETION PATHWAY PROTEIN G"/>
    <property type="match status" value="1"/>
</dbReference>
<dbReference type="InterPro" id="IPR012902">
    <property type="entry name" value="N_methyl_site"/>
</dbReference>
<sequence>MKKRGFTLIELMVVIAIIGLLAAIALPRFANVSESAKVANVQGNLSSLRTSIAMFHAKADEYPTQTALNTNKDDLEKVVSSGSNGQTVEFSDFFGKNVLPSTPGTNNGNTITATNAVALSSTTGNSLFTKDAEAATGGWIYRNTDGAIRAYIKEDSYADSTDWSQF</sequence>
<gene>
    <name evidence="6" type="ORF">PM10SUCC1_17030</name>
</gene>
<accession>A0A9W6GLT1</accession>
<evidence type="ECO:0000256" key="4">
    <source>
        <dbReference type="ARBA" id="ARBA00022989"/>
    </source>
</evidence>
<dbReference type="Proteomes" id="UP001144471">
    <property type="component" value="Unassembled WGS sequence"/>
</dbReference>
<keyword evidence="4" id="KW-1133">Transmembrane helix</keyword>
<reference evidence="6" key="1">
    <citation type="submission" date="2022-12" db="EMBL/GenBank/DDBJ databases">
        <title>Reference genome sequencing for broad-spectrum identification of bacterial and archaeal isolates by mass spectrometry.</title>
        <authorList>
            <person name="Sekiguchi Y."/>
            <person name="Tourlousse D.M."/>
        </authorList>
    </citation>
    <scope>NUCLEOTIDE SEQUENCE</scope>
    <source>
        <strain evidence="6">10succ1</strain>
    </source>
</reference>
<comment type="subcellular location">
    <subcellularLocation>
        <location evidence="1">Membrane</location>
        <topology evidence="1">Single-pass membrane protein</topology>
    </subcellularLocation>
</comment>
<dbReference type="EMBL" id="BSDY01000006">
    <property type="protein sequence ID" value="GLI56189.1"/>
    <property type="molecule type" value="Genomic_DNA"/>
</dbReference>
<keyword evidence="7" id="KW-1185">Reference proteome</keyword>
<dbReference type="InterPro" id="IPR045584">
    <property type="entry name" value="Pilin-like"/>
</dbReference>
<dbReference type="PROSITE" id="PS00409">
    <property type="entry name" value="PROKAR_NTER_METHYL"/>
    <property type="match status" value="1"/>
</dbReference>
<evidence type="ECO:0000256" key="2">
    <source>
        <dbReference type="ARBA" id="ARBA00022481"/>
    </source>
</evidence>
<comment type="caution">
    <text evidence="6">The sequence shown here is derived from an EMBL/GenBank/DDBJ whole genome shotgun (WGS) entry which is preliminary data.</text>
</comment>
<dbReference type="AlphaFoldDB" id="A0A9W6GLT1"/>
<evidence type="ECO:0000256" key="5">
    <source>
        <dbReference type="ARBA" id="ARBA00023136"/>
    </source>
</evidence>
<proteinExistence type="predicted"/>
<name>A0A9W6GLT1_9FUSO</name>
<evidence type="ECO:0000313" key="7">
    <source>
        <dbReference type="Proteomes" id="UP001144471"/>
    </source>
</evidence>
<evidence type="ECO:0000256" key="3">
    <source>
        <dbReference type="ARBA" id="ARBA00022692"/>
    </source>
</evidence>
<organism evidence="6 7">
    <name type="scientific">Propionigenium maris DSM 9537</name>
    <dbReference type="NCBI Taxonomy" id="1123000"/>
    <lineage>
        <taxon>Bacteria</taxon>
        <taxon>Fusobacteriati</taxon>
        <taxon>Fusobacteriota</taxon>
        <taxon>Fusobacteriia</taxon>
        <taxon>Fusobacteriales</taxon>
        <taxon>Fusobacteriaceae</taxon>
        <taxon>Propionigenium</taxon>
    </lineage>
</organism>
<dbReference type="Gene3D" id="3.30.700.10">
    <property type="entry name" value="Glycoprotein, Type 4 Pilin"/>
    <property type="match status" value="1"/>
</dbReference>
<keyword evidence="3" id="KW-0812">Transmembrane</keyword>